<gene>
    <name evidence="1" type="ORF">AAND1436_LOCUS33533</name>
</gene>
<proteinExistence type="predicted"/>
<dbReference type="EMBL" id="HBGQ01069724">
    <property type="protein sequence ID" value="CAD9482892.1"/>
    <property type="molecule type" value="Transcribed_RNA"/>
</dbReference>
<dbReference type="AlphaFoldDB" id="A0A7S2H7T9"/>
<evidence type="ECO:0000313" key="1">
    <source>
        <dbReference type="EMBL" id="CAD9482892.1"/>
    </source>
</evidence>
<name>A0A7S2H7T9_9DINO</name>
<accession>A0A7S2H7T9</accession>
<protein>
    <submittedName>
        <fullName evidence="1">Uncharacterized protein</fullName>
    </submittedName>
</protein>
<reference evidence="1" key="1">
    <citation type="submission" date="2021-01" db="EMBL/GenBank/DDBJ databases">
        <authorList>
            <person name="Corre E."/>
            <person name="Pelletier E."/>
            <person name="Niang G."/>
            <person name="Scheremetjew M."/>
            <person name="Finn R."/>
            <person name="Kale V."/>
            <person name="Holt S."/>
            <person name="Cochrane G."/>
            <person name="Meng A."/>
            <person name="Brown T."/>
            <person name="Cohen L."/>
        </authorList>
    </citation>
    <scope>NUCLEOTIDE SEQUENCE</scope>
    <source>
        <strain evidence="1">CCMP2222</strain>
    </source>
</reference>
<organism evidence="1">
    <name type="scientific">Alexandrium andersonii</name>
    <dbReference type="NCBI Taxonomy" id="327968"/>
    <lineage>
        <taxon>Eukaryota</taxon>
        <taxon>Sar</taxon>
        <taxon>Alveolata</taxon>
        <taxon>Dinophyceae</taxon>
        <taxon>Gonyaulacales</taxon>
        <taxon>Pyrocystaceae</taxon>
        <taxon>Alexandrium</taxon>
    </lineage>
</organism>
<sequence>MESLDAAIVNPITDSFPIGNPLPASYKEADARAGTGTSRLTSGSVRGMAVNLHNNLWNTNYALFYPYFDQRFCSTPLDCKNSNSLYRFRLLLKPEMPVVV</sequence>